<dbReference type="EC" id="2.3.1.193" evidence="9"/>
<keyword evidence="7 9" id="KW-0694">RNA-binding</keyword>
<evidence type="ECO:0000256" key="7">
    <source>
        <dbReference type="ARBA" id="ARBA00022884"/>
    </source>
</evidence>
<dbReference type="InterPro" id="IPR038321">
    <property type="entry name" value="TmcA_C_sf"/>
</dbReference>
<comment type="caution">
    <text evidence="9">Lacks conserved residue(s) required for the propagation of feature annotation.</text>
</comment>
<dbReference type="Pfam" id="PF08351">
    <property type="entry name" value="TmcA_N"/>
    <property type="match status" value="1"/>
</dbReference>
<gene>
    <name evidence="9" type="primary">tmcA</name>
    <name evidence="11" type="ORF">HQN79_00685</name>
</gene>
<protein>
    <recommendedName>
        <fullName evidence="9">tRNA(Met) cytidine acetyltransferase TmcA</fullName>
        <ecNumber evidence="9">2.3.1.193</ecNumber>
    </recommendedName>
</protein>
<evidence type="ECO:0000256" key="6">
    <source>
        <dbReference type="ARBA" id="ARBA00022840"/>
    </source>
</evidence>
<dbReference type="Pfam" id="PF13718">
    <property type="entry name" value="GNAT_acetyltr_2"/>
    <property type="match status" value="1"/>
</dbReference>
<dbReference type="InterPro" id="IPR016181">
    <property type="entry name" value="Acyl_CoA_acyltransferase"/>
</dbReference>
<dbReference type="GO" id="GO:0000049">
    <property type="term" value="F:tRNA binding"/>
    <property type="evidence" value="ECO:0007669"/>
    <property type="project" value="UniProtKB-UniRule"/>
</dbReference>
<evidence type="ECO:0000256" key="2">
    <source>
        <dbReference type="ARBA" id="ARBA00022555"/>
    </source>
</evidence>
<keyword evidence="6 9" id="KW-0067">ATP-binding</keyword>
<dbReference type="Proteomes" id="UP000504724">
    <property type="component" value="Chromosome"/>
</dbReference>
<dbReference type="InterPro" id="IPR032672">
    <property type="entry name" value="TmcA/NAT10/Kre33"/>
</dbReference>
<sequence length="720" mass="82519">MMHLDQPLSYLRQQQQTLQQRGHRALCILQGDTDWAQALIDALCSDARTLAVGAFSERNNRQEVVQNQLKHWLGQEFSHALISLEQGLRADTLGIVSGMIRASGFLILVTPPDWPEIPNPENKRFLNSPLCYREQEPWFYRQLVASWQSDVIWIRQQENSALLVAALESGRRLIPTLRENYTDGAATQEQHQAIQMILKVAFGHRKRPLVLSADRGRGKSASLGLAAVQALIKGKQRIAISAATPEQTQTAFAHAQQWLTRQTVPEFAKLQIHKDRIEFEYGNQSKQLKFYAPDYLHLNQVECDLLLIDEAAQIPTPLLAALLQKYHRTVFSTTLHGYEGSGRGFELRFTKTLHKLTPDWTRLHLLEPLRWNSNDPLERAINQALLLQSADQLSFPPRTQPKQQLQQQIVIKPISKSELIDKLPQIFGLLVKAHYQTSPNDLQQLLDAPNRLWAAYYHEQTVGILLSQQEGNIENAQSLHGHLVPQLLNRQYAFGDALGMRSWRLMRIAVEPQWQNFGIGSLLIQAWQDAARSQQIDFLSSSFGADNDLIHFWLKQKMRPLHLGCKRDKASGSYNLVVYQPLTDTALPLESVRREFYQQLPFLLADELKELEFTQLKLLLEATPDERLQDFTHTRTIVSLYLQGKRPFTTCSVFIHQFILQQTDSLAKLEVSQGEILNDKLLKRLDWTQLAEKHHLNGKKQAEQAFRKALTKIMEQEADK</sequence>
<dbReference type="PANTHER" id="PTHR10925:SF5">
    <property type="entry name" value="RNA CYTIDINE ACETYLTRANSFERASE"/>
    <property type="match status" value="1"/>
</dbReference>
<evidence type="ECO:0000256" key="4">
    <source>
        <dbReference type="ARBA" id="ARBA00022694"/>
    </source>
</evidence>
<keyword evidence="4 9" id="KW-0819">tRNA processing</keyword>
<feature type="binding site" evidence="9">
    <location>
        <begin position="184"/>
        <end position="185"/>
    </location>
    <ligand>
        <name>ATP</name>
        <dbReference type="ChEBI" id="CHEBI:30616"/>
    </ligand>
</feature>
<dbReference type="Gene3D" id="3.40.630.30">
    <property type="match status" value="1"/>
</dbReference>
<dbReference type="GO" id="GO:0002101">
    <property type="term" value="P:tRNA wobble cytosine modification"/>
    <property type="evidence" value="ECO:0007669"/>
    <property type="project" value="UniProtKB-UniRule"/>
</dbReference>
<organism evidence="11 12">
    <name type="scientific">Thiomicrorhabdus xiamenensis</name>
    <dbReference type="NCBI Taxonomy" id="2739063"/>
    <lineage>
        <taxon>Bacteria</taxon>
        <taxon>Pseudomonadati</taxon>
        <taxon>Pseudomonadota</taxon>
        <taxon>Gammaproteobacteria</taxon>
        <taxon>Thiotrichales</taxon>
        <taxon>Piscirickettsiaceae</taxon>
        <taxon>Thiomicrorhabdus</taxon>
    </lineage>
</organism>
<dbReference type="Gene3D" id="3.40.50.300">
    <property type="entry name" value="P-loop containing nucleotide triphosphate hydrolases"/>
    <property type="match status" value="1"/>
</dbReference>
<dbReference type="KEGG" id="txa:HQN79_00685"/>
<accession>A0A7D4NP42</accession>
<dbReference type="InterPro" id="IPR000182">
    <property type="entry name" value="GNAT_dom"/>
</dbReference>
<dbReference type="InterPro" id="IPR013562">
    <property type="entry name" value="TmcA/NAT10_N"/>
</dbReference>
<keyword evidence="5 9" id="KW-0547">Nucleotide-binding</keyword>
<feature type="binding site" evidence="9">
    <location>
        <position position="190"/>
    </location>
    <ligand>
        <name>ATP</name>
        <dbReference type="ChEBI" id="CHEBI:30616"/>
    </ligand>
</feature>
<comment type="function">
    <text evidence="9">Catalyzes the formation of N(4)-acetylcytidine (ac(4)C) at the wobble position of tRNA(Met), by using acetyl-CoA as an acetyl donor and ATP (or GTP).</text>
</comment>
<dbReference type="PROSITE" id="PS51186">
    <property type="entry name" value="GNAT"/>
    <property type="match status" value="1"/>
</dbReference>
<dbReference type="SUPFAM" id="SSF52540">
    <property type="entry name" value="P-loop containing nucleoside triphosphate hydrolases"/>
    <property type="match status" value="1"/>
</dbReference>
<proteinExistence type="inferred from homology"/>
<comment type="subcellular location">
    <subcellularLocation>
        <location evidence="9">Cytoplasm</location>
    </subcellularLocation>
</comment>
<dbReference type="RefSeq" id="WP_173283787.1">
    <property type="nucleotide sequence ID" value="NZ_CP054020.1"/>
</dbReference>
<dbReference type="EMBL" id="CP054020">
    <property type="protein sequence ID" value="QKI88191.1"/>
    <property type="molecule type" value="Genomic_DNA"/>
</dbReference>
<evidence type="ECO:0000256" key="8">
    <source>
        <dbReference type="ARBA" id="ARBA00023315"/>
    </source>
</evidence>
<dbReference type="GO" id="GO:1904812">
    <property type="term" value="P:rRNA acetylation involved in maturation of SSU-rRNA"/>
    <property type="evidence" value="ECO:0007669"/>
    <property type="project" value="TreeGrafter"/>
</dbReference>
<dbReference type="GO" id="GO:0005524">
    <property type="term" value="F:ATP binding"/>
    <property type="evidence" value="ECO:0007669"/>
    <property type="project" value="UniProtKB-UniRule"/>
</dbReference>
<evidence type="ECO:0000256" key="5">
    <source>
        <dbReference type="ARBA" id="ARBA00022741"/>
    </source>
</evidence>
<feature type="binding site" evidence="9">
    <location>
        <begin position="508"/>
        <end position="510"/>
    </location>
    <ligand>
        <name>acetyl-CoA</name>
        <dbReference type="ChEBI" id="CHEBI:57288"/>
    </ligand>
</feature>
<comment type="catalytic activity">
    <reaction evidence="9">
        <text>cytidine(34) in elongator tRNA(Met) + acetyl-CoA + ATP + H2O = N(4)-acetylcytidine(34) in elongator tRNA(Met) + ADP + phosphate + CoA + H(+)</text>
        <dbReference type="Rhea" id="RHEA:43788"/>
        <dbReference type="Rhea" id="RHEA-COMP:10693"/>
        <dbReference type="Rhea" id="RHEA-COMP:10694"/>
        <dbReference type="ChEBI" id="CHEBI:15377"/>
        <dbReference type="ChEBI" id="CHEBI:15378"/>
        <dbReference type="ChEBI" id="CHEBI:30616"/>
        <dbReference type="ChEBI" id="CHEBI:43474"/>
        <dbReference type="ChEBI" id="CHEBI:57287"/>
        <dbReference type="ChEBI" id="CHEBI:57288"/>
        <dbReference type="ChEBI" id="CHEBI:74900"/>
        <dbReference type="ChEBI" id="CHEBI:82748"/>
        <dbReference type="ChEBI" id="CHEBI:456216"/>
        <dbReference type="EC" id="2.3.1.193"/>
    </reaction>
</comment>
<evidence type="ECO:0000256" key="3">
    <source>
        <dbReference type="ARBA" id="ARBA00022679"/>
    </source>
</evidence>
<reference evidence="11 12" key="1">
    <citation type="submission" date="2020-05" db="EMBL/GenBank/DDBJ databases">
        <title>Thiomicrorhabdus sediminis sp.nov. and Thiomicrorhabdus xiamenensis sp.nov., novel sulfur-oxidizing bacteria isolated from coastal sediment.</title>
        <authorList>
            <person name="Liu X."/>
        </authorList>
    </citation>
    <scope>NUCLEOTIDE SEQUENCE [LARGE SCALE GENOMIC DNA]</scope>
    <source>
        <strain evidence="11 12">G2</strain>
    </source>
</reference>
<keyword evidence="3 9" id="KW-0808">Transferase</keyword>
<dbReference type="InterPro" id="IPR024914">
    <property type="entry name" value="tRNA_acetyltr_TmcA"/>
</dbReference>
<comment type="similarity">
    <text evidence="9">Belongs to the TmcA family.</text>
</comment>
<dbReference type="GO" id="GO:1990883">
    <property type="term" value="F:18S rRNA cytidine N-acetyltransferase activity"/>
    <property type="evidence" value="ECO:0007669"/>
    <property type="project" value="TreeGrafter"/>
</dbReference>
<evidence type="ECO:0000313" key="11">
    <source>
        <dbReference type="EMBL" id="QKI88191.1"/>
    </source>
</evidence>
<dbReference type="GO" id="GO:0051391">
    <property type="term" value="P:tRNA acetylation"/>
    <property type="evidence" value="ECO:0007669"/>
    <property type="project" value="UniProtKB-UniRule"/>
</dbReference>
<dbReference type="SUPFAM" id="SSF55729">
    <property type="entry name" value="Acyl-CoA N-acyltransferases (Nat)"/>
    <property type="match status" value="1"/>
</dbReference>
<dbReference type="GO" id="GO:0051392">
    <property type="term" value="F:tRNA cytidine N4-acetyltransferase activity"/>
    <property type="evidence" value="ECO:0007669"/>
    <property type="project" value="UniProtKB-UniRule"/>
</dbReference>
<dbReference type="CDD" id="cd04301">
    <property type="entry name" value="NAT_SF"/>
    <property type="match status" value="1"/>
</dbReference>
<dbReference type="PANTHER" id="PTHR10925">
    <property type="entry name" value="N-ACETYLTRANSFERASE 10"/>
    <property type="match status" value="1"/>
</dbReference>
<keyword evidence="8 9" id="KW-0012">Acyltransferase</keyword>
<dbReference type="HAMAP" id="MF_01886">
    <property type="entry name" value="tRNA_acetyltr_TmcA"/>
    <property type="match status" value="1"/>
</dbReference>
<keyword evidence="1 9" id="KW-0963">Cytoplasm</keyword>
<dbReference type="AlphaFoldDB" id="A0A7D4NP42"/>
<evidence type="ECO:0000313" key="12">
    <source>
        <dbReference type="Proteomes" id="UP000504724"/>
    </source>
</evidence>
<keyword evidence="12" id="KW-1185">Reference proteome</keyword>
<evidence type="ECO:0000259" key="10">
    <source>
        <dbReference type="PROSITE" id="PS51186"/>
    </source>
</evidence>
<dbReference type="InterPro" id="IPR007807">
    <property type="entry name" value="TcmA/NAT10_helicase"/>
</dbReference>
<dbReference type="GO" id="GO:0005737">
    <property type="term" value="C:cytoplasm"/>
    <property type="evidence" value="ECO:0007669"/>
    <property type="project" value="UniProtKB-SubCell"/>
</dbReference>
<dbReference type="InterPro" id="IPR027417">
    <property type="entry name" value="P-loop_NTPase"/>
</dbReference>
<evidence type="ECO:0000256" key="1">
    <source>
        <dbReference type="ARBA" id="ARBA00022490"/>
    </source>
</evidence>
<dbReference type="Gene3D" id="3.40.50.11040">
    <property type="match status" value="1"/>
</dbReference>
<evidence type="ECO:0000256" key="9">
    <source>
        <dbReference type="HAMAP-Rule" id="MF_01886"/>
    </source>
</evidence>
<keyword evidence="2 9" id="KW-0820">tRNA-binding</keyword>
<feature type="domain" description="N-acetyltransferase" evidence="10">
    <location>
        <begin position="409"/>
        <end position="583"/>
    </location>
</feature>
<name>A0A7D4NP42_9GAMM</name>
<feature type="binding site" evidence="9">
    <location>
        <position position="370"/>
    </location>
    <ligand>
        <name>ATP</name>
        <dbReference type="ChEBI" id="CHEBI:30616"/>
    </ligand>
</feature>
<dbReference type="Pfam" id="PF05127">
    <property type="entry name" value="NAT10_TcmA_helicase"/>
    <property type="match status" value="1"/>
</dbReference>
<dbReference type="Gene3D" id="1.20.120.890">
    <property type="entry name" value="tRNA(Met) cytidine acetyltransferase, tail domain"/>
    <property type="match status" value="1"/>
</dbReference>